<organism evidence="1 2">
    <name type="scientific">Marivirga salinarum</name>
    <dbReference type="NCBI Taxonomy" id="3059078"/>
    <lineage>
        <taxon>Bacteria</taxon>
        <taxon>Pseudomonadati</taxon>
        <taxon>Bacteroidota</taxon>
        <taxon>Cytophagia</taxon>
        <taxon>Cytophagales</taxon>
        <taxon>Marivirgaceae</taxon>
        <taxon>Marivirga</taxon>
    </lineage>
</organism>
<reference evidence="1 2" key="1">
    <citation type="submission" date="2023-08" db="EMBL/GenBank/DDBJ databases">
        <title>Comparative genomics and taxonomic characterization of three novel marine species of genus Marivirga.</title>
        <authorList>
            <person name="Muhammad N."/>
            <person name="Kim S.-G."/>
        </authorList>
    </citation>
    <scope>NUCLEOTIDE SEQUENCE [LARGE SCALE GENOMIC DNA]</scope>
    <source>
        <strain evidence="1 2">BDSF4-3</strain>
    </source>
</reference>
<dbReference type="Proteomes" id="UP001230496">
    <property type="component" value="Chromosome"/>
</dbReference>
<dbReference type="EMBL" id="CP129971">
    <property type="protein sequence ID" value="WKK75430.2"/>
    <property type="molecule type" value="Genomic_DNA"/>
</dbReference>
<dbReference type="Pfam" id="PF14109">
    <property type="entry name" value="GldH_lipo"/>
    <property type="match status" value="1"/>
</dbReference>
<proteinExistence type="predicted"/>
<dbReference type="PROSITE" id="PS51257">
    <property type="entry name" value="PROKAR_LIPOPROTEIN"/>
    <property type="match status" value="1"/>
</dbReference>
<sequence length="155" mass="18763">MRAIYGTIFLVFLFLSCTEERYFEDNHDFKDRIWNMEESAEFNFEIDSVELPYQIKLNVRNTMDYPYRNLYMKYRLKDSTYLMEDKLLNLKLFNAKTGKPYGDHQSDIYSHQLILQDSVYFPKKGNYKIELKQYMRENELKGMVSAGIRIEQIKE</sequence>
<evidence type="ECO:0000313" key="1">
    <source>
        <dbReference type="EMBL" id="WKK75430.2"/>
    </source>
</evidence>
<dbReference type="KEGG" id="msaa:QYS49_28490"/>
<accession>A0AA49J8L5</accession>
<name>A0AA49J8L5_9BACT</name>
<dbReference type="NCBIfam" id="TIGR03511">
    <property type="entry name" value="GldH_lipo"/>
    <property type="match status" value="1"/>
</dbReference>
<protein>
    <submittedName>
        <fullName evidence="1">Gliding motility lipoprotein GldH</fullName>
    </submittedName>
</protein>
<gene>
    <name evidence="1" type="ORF">QYS49_28490</name>
</gene>
<keyword evidence="1" id="KW-0449">Lipoprotein</keyword>
<evidence type="ECO:0000313" key="2">
    <source>
        <dbReference type="Proteomes" id="UP001230496"/>
    </source>
</evidence>
<keyword evidence="2" id="KW-1185">Reference proteome</keyword>
<dbReference type="AlphaFoldDB" id="A0AA49J8L5"/>
<dbReference type="RefSeq" id="WP_308351327.1">
    <property type="nucleotide sequence ID" value="NZ_CP129971.1"/>
</dbReference>
<dbReference type="InterPro" id="IPR020018">
    <property type="entry name" value="Motility-assoc_lipoprot_GldH"/>
</dbReference>